<dbReference type="VEuPathDB" id="GiardiaDB:QR46_4671"/>
<dbReference type="EMBL" id="AHHH01000534">
    <property type="protein sequence ID" value="ESU37729.1"/>
    <property type="molecule type" value="Genomic_DNA"/>
</dbReference>
<reference evidence="1 2" key="2">
    <citation type="journal article" date="2013" name="Genome Biol. Evol.">
        <title>Genome sequencing of Giardia lamblia genotypes A2 and B isolates (DH and GS) and comparative analysis with the genomes of genotypes A1 and E (WB and Pig).</title>
        <authorList>
            <person name="Adam R.D."/>
            <person name="Dahlstrom E.W."/>
            <person name="Martens C.A."/>
            <person name="Bruno D.P."/>
            <person name="Barbian K.D."/>
            <person name="Ricklefs S.M."/>
            <person name="Hernandez M.M."/>
            <person name="Narla N.P."/>
            <person name="Patel R.B."/>
            <person name="Porcella S.F."/>
            <person name="Nash T.E."/>
        </authorList>
    </citation>
    <scope>NUCLEOTIDE SEQUENCE [LARGE SCALE GENOMIC DNA]</scope>
    <source>
        <strain evidence="1 2">GS</strain>
    </source>
</reference>
<dbReference type="SMART" id="SM00248">
    <property type="entry name" value="ANK"/>
    <property type="match status" value="2"/>
</dbReference>
<dbReference type="PANTHER" id="PTHR24120">
    <property type="entry name" value="GH07239P"/>
    <property type="match status" value="1"/>
</dbReference>
<reference evidence="2" key="1">
    <citation type="submission" date="2012-02" db="EMBL/GenBank/DDBJ databases">
        <title>Genome sequencing of Giardia lamblia Genotypes A2 and B isolates (DH and GS) and comparative analysis with the genomes of Genotypes A1 and E (WB and Pig).</title>
        <authorList>
            <person name="Adam R."/>
            <person name="Dahlstrom E."/>
            <person name="Martens C."/>
            <person name="Bruno D."/>
            <person name="Barbian K."/>
            <person name="Porcella S.F."/>
            <person name="Nash T."/>
        </authorList>
    </citation>
    <scope>NUCLEOTIDE SEQUENCE</scope>
    <source>
        <strain evidence="2">GS</strain>
    </source>
</reference>
<evidence type="ECO:0000313" key="1">
    <source>
        <dbReference type="EMBL" id="ESU37729.1"/>
    </source>
</evidence>
<dbReference type="Pfam" id="PF12796">
    <property type="entry name" value="Ank_2"/>
    <property type="match status" value="1"/>
</dbReference>
<dbReference type="VEuPathDB" id="GiardiaDB:GL50803_00137684"/>
<protein>
    <submittedName>
        <fullName evidence="1">Ankyrin repeat protein</fullName>
    </submittedName>
</protein>
<dbReference type="Proteomes" id="UP000018040">
    <property type="component" value="Unassembled WGS sequence"/>
</dbReference>
<dbReference type="PANTHER" id="PTHR24120:SF4">
    <property type="entry name" value="GH07239P"/>
    <property type="match status" value="1"/>
</dbReference>
<dbReference type="InterPro" id="IPR036770">
    <property type="entry name" value="Ankyrin_rpt-contain_sf"/>
</dbReference>
<dbReference type="AlphaFoldDB" id="V6TGE2"/>
<dbReference type="SUPFAM" id="SSF48403">
    <property type="entry name" value="Ankyrin repeat"/>
    <property type="match status" value="1"/>
</dbReference>
<evidence type="ECO:0000313" key="2">
    <source>
        <dbReference type="Proteomes" id="UP000018040"/>
    </source>
</evidence>
<sequence>MHAIEQKRTFCARILATAETRIQDRNGFTALMYAVVAGNHNLVSLLAEEEAGFVGRWHEFLPSKFTALILACYYGRLKAAAILLPFEGGIKDSVGRDPRYYAQNCNSRVPVQVRASLMDLFNDYKYK</sequence>
<dbReference type="Gene3D" id="1.25.40.20">
    <property type="entry name" value="Ankyrin repeat-containing domain"/>
    <property type="match status" value="1"/>
</dbReference>
<gene>
    <name evidence="1" type="ORF">GSB_154534</name>
</gene>
<dbReference type="InterPro" id="IPR002110">
    <property type="entry name" value="Ankyrin_rpt"/>
</dbReference>
<dbReference type="VEuPathDB" id="GiardiaDB:DHA2_153185"/>
<name>V6TGE2_GIAIN</name>
<dbReference type="VEuPathDB" id="GiardiaDB:GL50581_2712"/>
<comment type="caution">
    <text evidence="1">The sequence shown here is derived from an EMBL/GenBank/DDBJ whole genome shotgun (WGS) entry which is preliminary data.</text>
</comment>
<organism evidence="1 2">
    <name type="scientific">Giardia intestinalis</name>
    <name type="common">Giardia lamblia</name>
    <dbReference type="NCBI Taxonomy" id="5741"/>
    <lineage>
        <taxon>Eukaryota</taxon>
        <taxon>Metamonada</taxon>
        <taxon>Diplomonadida</taxon>
        <taxon>Hexamitidae</taxon>
        <taxon>Giardiinae</taxon>
        <taxon>Giardia</taxon>
    </lineage>
</organism>
<dbReference type="OrthoDB" id="539213at2759"/>
<proteinExistence type="predicted"/>
<accession>V6TGE2</accession>